<protein>
    <submittedName>
        <fullName evidence="1">Uncharacterized protein</fullName>
    </submittedName>
</protein>
<gene>
    <name evidence="1" type="ORF">HID58_014759</name>
</gene>
<comment type="caution">
    <text evidence="1">The sequence shown here is derived from an EMBL/GenBank/DDBJ whole genome shotgun (WGS) entry which is preliminary data.</text>
</comment>
<proteinExistence type="predicted"/>
<name>A0ABQ8DJ19_BRANA</name>
<evidence type="ECO:0000313" key="1">
    <source>
        <dbReference type="EMBL" id="KAH0929032.1"/>
    </source>
</evidence>
<keyword evidence="2" id="KW-1185">Reference proteome</keyword>
<dbReference type="Proteomes" id="UP000824890">
    <property type="component" value="Unassembled WGS sequence"/>
</dbReference>
<organism evidence="1 2">
    <name type="scientific">Brassica napus</name>
    <name type="common">Rape</name>
    <dbReference type="NCBI Taxonomy" id="3708"/>
    <lineage>
        <taxon>Eukaryota</taxon>
        <taxon>Viridiplantae</taxon>
        <taxon>Streptophyta</taxon>
        <taxon>Embryophyta</taxon>
        <taxon>Tracheophyta</taxon>
        <taxon>Spermatophyta</taxon>
        <taxon>Magnoliopsida</taxon>
        <taxon>eudicotyledons</taxon>
        <taxon>Gunneridae</taxon>
        <taxon>Pentapetalae</taxon>
        <taxon>rosids</taxon>
        <taxon>malvids</taxon>
        <taxon>Brassicales</taxon>
        <taxon>Brassicaceae</taxon>
        <taxon>Brassiceae</taxon>
        <taxon>Brassica</taxon>
    </lineage>
</organism>
<evidence type="ECO:0000313" key="2">
    <source>
        <dbReference type="Proteomes" id="UP000824890"/>
    </source>
</evidence>
<dbReference type="EMBL" id="JAGKQM010000004">
    <property type="protein sequence ID" value="KAH0929032.1"/>
    <property type="molecule type" value="Genomic_DNA"/>
</dbReference>
<accession>A0ABQ8DJ19</accession>
<reference evidence="1 2" key="1">
    <citation type="submission" date="2021-05" db="EMBL/GenBank/DDBJ databases">
        <title>Genome Assembly of Synthetic Allotetraploid Brassica napus Reveals Homoeologous Exchanges between Subgenomes.</title>
        <authorList>
            <person name="Davis J.T."/>
        </authorList>
    </citation>
    <scope>NUCLEOTIDE SEQUENCE [LARGE SCALE GENOMIC DNA]</scope>
    <source>
        <strain evidence="2">cv. Da-Ae</strain>
        <tissue evidence="1">Seedling</tissue>
    </source>
</reference>
<sequence length="35" mass="4231">MFNTCKIIVFGDVDELPRRMVPSRHRSFKFFVRSN</sequence>